<name>A0A9P6WP84_9ASCO</name>
<dbReference type="EMBL" id="PUHW01000020">
    <property type="protein sequence ID" value="KAG0690747.1"/>
    <property type="molecule type" value="Genomic_DNA"/>
</dbReference>
<keyword evidence="2" id="KW-1185">Reference proteome</keyword>
<organism evidence="1 2">
    <name type="scientific">Pichia californica</name>
    <dbReference type="NCBI Taxonomy" id="460514"/>
    <lineage>
        <taxon>Eukaryota</taxon>
        <taxon>Fungi</taxon>
        <taxon>Dikarya</taxon>
        <taxon>Ascomycota</taxon>
        <taxon>Saccharomycotina</taxon>
        <taxon>Pichiomycetes</taxon>
        <taxon>Pichiales</taxon>
        <taxon>Pichiaceae</taxon>
        <taxon>Pichia</taxon>
    </lineage>
</organism>
<comment type="caution">
    <text evidence="1">The sequence shown here is derived from an EMBL/GenBank/DDBJ whole genome shotgun (WGS) entry which is preliminary data.</text>
</comment>
<dbReference type="Proteomes" id="UP000697127">
    <property type="component" value="Unassembled WGS sequence"/>
</dbReference>
<sequence length="62" mass="7311">MCSPNIYNDELDTNKCWRFNTYSSTKFIEEMIKSKIKKYGIQLLNFTVDIDPDEKSITIVNN</sequence>
<dbReference type="AlphaFoldDB" id="A0A9P6WP84"/>
<protein>
    <submittedName>
        <fullName evidence="1">Uncharacterized protein</fullName>
    </submittedName>
</protein>
<reference evidence="1" key="1">
    <citation type="submission" date="2020-11" db="EMBL/GenBank/DDBJ databases">
        <title>Kefir isolates.</title>
        <authorList>
            <person name="Marcisauskas S."/>
            <person name="Kim Y."/>
            <person name="Blasche S."/>
        </authorList>
    </citation>
    <scope>NUCLEOTIDE SEQUENCE</scope>
    <source>
        <strain evidence="1">Olga-1</strain>
    </source>
</reference>
<accession>A0A9P6WP84</accession>
<proteinExistence type="predicted"/>
<gene>
    <name evidence="1" type="ORF">C6P40_001692</name>
</gene>
<evidence type="ECO:0000313" key="1">
    <source>
        <dbReference type="EMBL" id="KAG0690747.1"/>
    </source>
</evidence>
<evidence type="ECO:0000313" key="2">
    <source>
        <dbReference type="Proteomes" id="UP000697127"/>
    </source>
</evidence>